<dbReference type="PANTHER" id="PTHR42929:SF1">
    <property type="entry name" value="INNER MEMBRANE ABC TRANSPORTER PERMEASE PROTEIN YDCU-RELATED"/>
    <property type="match status" value="1"/>
</dbReference>
<keyword evidence="7 8" id="KW-0472">Membrane</keyword>
<feature type="transmembrane region" description="Helical" evidence="8">
    <location>
        <begin position="152"/>
        <end position="174"/>
    </location>
</feature>
<evidence type="ECO:0000256" key="8">
    <source>
        <dbReference type="RuleBase" id="RU363032"/>
    </source>
</evidence>
<keyword evidence="5 8" id="KW-0812">Transmembrane</keyword>
<evidence type="ECO:0000256" key="5">
    <source>
        <dbReference type="ARBA" id="ARBA00022692"/>
    </source>
</evidence>
<evidence type="ECO:0000256" key="9">
    <source>
        <dbReference type="SAM" id="MobiDB-lite"/>
    </source>
</evidence>
<evidence type="ECO:0000256" key="2">
    <source>
        <dbReference type="ARBA" id="ARBA00007069"/>
    </source>
</evidence>
<protein>
    <submittedName>
        <fullName evidence="11">ABC transporter permease subunit</fullName>
    </submittedName>
</protein>
<dbReference type="GO" id="GO:0055085">
    <property type="term" value="P:transmembrane transport"/>
    <property type="evidence" value="ECO:0007669"/>
    <property type="project" value="InterPro"/>
</dbReference>
<keyword evidence="3 8" id="KW-0813">Transport</keyword>
<dbReference type="SUPFAM" id="SSF161098">
    <property type="entry name" value="MetI-like"/>
    <property type="match status" value="1"/>
</dbReference>
<feature type="domain" description="ABC transmembrane type-1" evidence="10">
    <location>
        <begin position="148"/>
        <end position="354"/>
    </location>
</feature>
<reference evidence="11 12" key="1">
    <citation type="journal article" date="2016" name="Int. J. Syst. Evol. Microbiol.">
        <title>Arsenicitalea aurantiaca gen. nov., sp. nov., a new member of the family Hyphomicrobiaceae, isolated from high-arsenic sediment.</title>
        <authorList>
            <person name="Mu Y."/>
            <person name="Zhou L."/>
            <person name="Zeng X.C."/>
            <person name="Liu L."/>
            <person name="Pan Y."/>
            <person name="Chen X."/>
            <person name="Wang J."/>
            <person name="Li S."/>
            <person name="Li W.J."/>
            <person name="Wang Y."/>
        </authorList>
    </citation>
    <scope>NUCLEOTIDE SEQUENCE [LARGE SCALE GENOMIC DNA]</scope>
    <source>
        <strain evidence="11 12">42-50</strain>
    </source>
</reference>
<name>A0A433X2I0_9HYPH</name>
<evidence type="ECO:0000313" key="12">
    <source>
        <dbReference type="Proteomes" id="UP000281547"/>
    </source>
</evidence>
<feature type="transmembrane region" description="Helical" evidence="8">
    <location>
        <begin position="237"/>
        <end position="260"/>
    </location>
</feature>
<dbReference type="PANTHER" id="PTHR42929">
    <property type="entry name" value="INNER MEMBRANE ABC TRANSPORTER PERMEASE PROTEIN YDCU-RELATED-RELATED"/>
    <property type="match status" value="1"/>
</dbReference>
<comment type="caution">
    <text evidence="11">The sequence shown here is derived from an EMBL/GenBank/DDBJ whole genome shotgun (WGS) entry which is preliminary data.</text>
</comment>
<keyword evidence="6 8" id="KW-1133">Transmembrane helix</keyword>
<evidence type="ECO:0000256" key="4">
    <source>
        <dbReference type="ARBA" id="ARBA00022475"/>
    </source>
</evidence>
<feature type="transmembrane region" description="Helical" evidence="8">
    <location>
        <begin position="195"/>
        <end position="217"/>
    </location>
</feature>
<organism evidence="11 12">
    <name type="scientific">Arsenicitalea aurantiaca</name>
    <dbReference type="NCBI Taxonomy" id="1783274"/>
    <lineage>
        <taxon>Bacteria</taxon>
        <taxon>Pseudomonadati</taxon>
        <taxon>Pseudomonadota</taxon>
        <taxon>Alphaproteobacteria</taxon>
        <taxon>Hyphomicrobiales</taxon>
        <taxon>Devosiaceae</taxon>
        <taxon>Arsenicitalea</taxon>
    </lineage>
</organism>
<evidence type="ECO:0000256" key="7">
    <source>
        <dbReference type="ARBA" id="ARBA00023136"/>
    </source>
</evidence>
<evidence type="ECO:0000256" key="6">
    <source>
        <dbReference type="ARBA" id="ARBA00022989"/>
    </source>
</evidence>
<evidence type="ECO:0000256" key="3">
    <source>
        <dbReference type="ARBA" id="ARBA00022448"/>
    </source>
</evidence>
<feature type="transmembrane region" description="Helical" evidence="8">
    <location>
        <begin position="281"/>
        <end position="307"/>
    </location>
</feature>
<feature type="transmembrane region" description="Helical" evidence="8">
    <location>
        <begin position="94"/>
        <end position="120"/>
    </location>
</feature>
<evidence type="ECO:0000259" key="10">
    <source>
        <dbReference type="PROSITE" id="PS50928"/>
    </source>
</evidence>
<comment type="similarity">
    <text evidence="2">Belongs to the binding-protein-dependent transport system permease family. CysTW subfamily.</text>
</comment>
<dbReference type="PROSITE" id="PS50928">
    <property type="entry name" value="ABC_TM1"/>
    <property type="match status" value="1"/>
</dbReference>
<sequence length="365" mass="39519">MGFLQVQCRHHLGRHLPRSRAEPGIQPSLPRILQPRSHSGAITVKREGGARSPPSCHIGDIHQMTTDSGKTMAVGAATAISDLTRKRRRRREMLYRLCALPAILTTVCITLVPMGLLLWLSLQDQRDGGFSLRYYIATLTDPFFLRTLGTTLSIALGVTVTSIILAMPLAYLLARKTLLRNVIMPVISVPRMLPFVVVGYAMILLMAPVTGVLIQALNALGIVDGPIFFLFDWPGQAIAFGYSGIVVATAVLSGVLMSVDRQLEQAAVSMGASPLRAFREITLPLAVPGIIAASALIFTTIITAYSVPVILNGRVPYMISIIIASNLLTLQQHHLAYAQAIIVTVIAISVTVAAQLVLVRYGRRS</sequence>
<dbReference type="CDD" id="cd06261">
    <property type="entry name" value="TM_PBP2"/>
    <property type="match status" value="1"/>
</dbReference>
<proteinExistence type="inferred from homology"/>
<keyword evidence="12" id="KW-1185">Reference proteome</keyword>
<dbReference type="GO" id="GO:0005886">
    <property type="term" value="C:plasma membrane"/>
    <property type="evidence" value="ECO:0007669"/>
    <property type="project" value="UniProtKB-SubCell"/>
</dbReference>
<dbReference type="Gene3D" id="1.10.3720.10">
    <property type="entry name" value="MetI-like"/>
    <property type="match status" value="1"/>
</dbReference>
<dbReference type="EMBL" id="RZNJ01000008">
    <property type="protein sequence ID" value="RUT28289.1"/>
    <property type="molecule type" value="Genomic_DNA"/>
</dbReference>
<dbReference type="InterPro" id="IPR000515">
    <property type="entry name" value="MetI-like"/>
</dbReference>
<feature type="region of interest" description="Disordered" evidence="9">
    <location>
        <begin position="15"/>
        <end position="38"/>
    </location>
</feature>
<dbReference type="AlphaFoldDB" id="A0A433X2I0"/>
<gene>
    <name evidence="11" type="ORF">EMQ25_17020</name>
</gene>
<keyword evidence="4" id="KW-1003">Cell membrane</keyword>
<accession>A0A433X2I0</accession>
<evidence type="ECO:0000256" key="1">
    <source>
        <dbReference type="ARBA" id="ARBA00004651"/>
    </source>
</evidence>
<dbReference type="InterPro" id="IPR035906">
    <property type="entry name" value="MetI-like_sf"/>
</dbReference>
<evidence type="ECO:0000313" key="11">
    <source>
        <dbReference type="EMBL" id="RUT28289.1"/>
    </source>
</evidence>
<dbReference type="Proteomes" id="UP000281547">
    <property type="component" value="Unassembled WGS sequence"/>
</dbReference>
<feature type="transmembrane region" description="Helical" evidence="8">
    <location>
        <begin position="336"/>
        <end position="359"/>
    </location>
</feature>
<dbReference type="Pfam" id="PF00528">
    <property type="entry name" value="BPD_transp_1"/>
    <property type="match status" value="1"/>
</dbReference>
<comment type="subcellular location">
    <subcellularLocation>
        <location evidence="1 8">Cell membrane</location>
        <topology evidence="1 8">Multi-pass membrane protein</topology>
    </subcellularLocation>
</comment>